<feature type="region of interest" description="Disordered" evidence="2">
    <location>
        <begin position="578"/>
        <end position="645"/>
    </location>
</feature>
<dbReference type="PANTHER" id="PTHR31017">
    <property type="entry name" value="LATE SECRETORY PATHWAY PROTEIN AVL9-RELATED"/>
    <property type="match status" value="1"/>
</dbReference>
<dbReference type="EMBL" id="CAHR02000141">
    <property type="protein sequence ID" value="CCG83353.1"/>
    <property type="molecule type" value="Genomic_DNA"/>
</dbReference>
<dbReference type="Pfam" id="PF09794">
    <property type="entry name" value="Avl9"/>
    <property type="match status" value="1"/>
</dbReference>
<evidence type="ECO:0000259" key="3">
    <source>
        <dbReference type="PROSITE" id="PS50211"/>
    </source>
</evidence>
<evidence type="ECO:0000313" key="4">
    <source>
        <dbReference type="EMBL" id="CCG83353.1"/>
    </source>
</evidence>
<evidence type="ECO:0000256" key="2">
    <source>
        <dbReference type="SAM" id="MobiDB-lite"/>
    </source>
</evidence>
<dbReference type="InterPro" id="IPR051731">
    <property type="entry name" value="DENND11/AVL9_GEFs"/>
</dbReference>
<dbReference type="OrthoDB" id="26278at2759"/>
<dbReference type="PANTHER" id="PTHR31017:SF1">
    <property type="entry name" value="LATE SECRETORY PATHWAY PROTEIN AVL9 HOMOLOG"/>
    <property type="match status" value="1"/>
</dbReference>
<dbReference type="GO" id="GO:0005737">
    <property type="term" value="C:cytoplasm"/>
    <property type="evidence" value="ECO:0007669"/>
    <property type="project" value="TreeGrafter"/>
</dbReference>
<dbReference type="InterPro" id="IPR043153">
    <property type="entry name" value="DENN_C"/>
</dbReference>
<dbReference type="PROSITE" id="PS50211">
    <property type="entry name" value="DENN"/>
    <property type="match status" value="1"/>
</dbReference>
<comment type="caution">
    <text evidence="4">The sequence shown here is derived from an EMBL/GenBank/DDBJ whole genome shotgun (WGS) entry which is preliminary data.</text>
</comment>
<dbReference type="VEuPathDB" id="FungiDB:TAPDE_003563"/>
<feature type="domain" description="UDENN" evidence="3">
    <location>
        <begin position="6"/>
        <end position="444"/>
    </location>
</feature>
<accession>R4XCK9</accession>
<keyword evidence="5" id="KW-1185">Reference proteome</keyword>
<evidence type="ECO:0000313" key="5">
    <source>
        <dbReference type="Proteomes" id="UP000013776"/>
    </source>
</evidence>
<dbReference type="AlphaFoldDB" id="R4XCK9"/>
<protein>
    <recommendedName>
        <fullName evidence="3">UDENN domain-containing protein</fullName>
    </recommendedName>
</protein>
<dbReference type="InterPro" id="IPR018307">
    <property type="entry name" value="ABL9/DENND6_dom"/>
</dbReference>
<name>R4XCK9_TAPDE</name>
<proteinExistence type="inferred from homology"/>
<gene>
    <name evidence="4" type="ORF">TAPDE_003563</name>
</gene>
<dbReference type="eggNOG" id="KOG3823">
    <property type="taxonomic scope" value="Eukaryota"/>
</dbReference>
<organism evidence="4 5">
    <name type="scientific">Taphrina deformans (strain PYCC 5710 / ATCC 11124 / CBS 356.35 / IMI 108563 / JCM 9778 / NBRC 8474)</name>
    <name type="common">Peach leaf curl fungus</name>
    <name type="synonym">Lalaria deformans</name>
    <dbReference type="NCBI Taxonomy" id="1097556"/>
    <lineage>
        <taxon>Eukaryota</taxon>
        <taxon>Fungi</taxon>
        <taxon>Dikarya</taxon>
        <taxon>Ascomycota</taxon>
        <taxon>Taphrinomycotina</taxon>
        <taxon>Taphrinomycetes</taxon>
        <taxon>Taphrinales</taxon>
        <taxon>Taphrinaceae</taxon>
        <taxon>Taphrina</taxon>
    </lineage>
</organism>
<dbReference type="Proteomes" id="UP000013776">
    <property type="component" value="Unassembled WGS sequence"/>
</dbReference>
<comment type="similarity">
    <text evidence="1">Belongs to the AVL9 family.</text>
</comment>
<feature type="region of interest" description="Disordered" evidence="2">
    <location>
        <begin position="504"/>
        <end position="539"/>
    </location>
</feature>
<feature type="compositionally biased region" description="Basic and acidic residues" evidence="2">
    <location>
        <begin position="636"/>
        <end position="645"/>
    </location>
</feature>
<dbReference type="InterPro" id="IPR037516">
    <property type="entry name" value="Tripartite_DENN"/>
</dbReference>
<evidence type="ECO:0000256" key="1">
    <source>
        <dbReference type="ARBA" id="ARBA00038178"/>
    </source>
</evidence>
<reference evidence="4 5" key="1">
    <citation type="journal article" date="2013" name="MBio">
        <title>Genome sequencing of the plant pathogen Taphrina deformans, the causal agent of peach leaf curl.</title>
        <authorList>
            <person name="Cisse O.H."/>
            <person name="Almeida J.M.G.C.F."/>
            <person name="Fonseca A."/>
            <person name="Kumar A.A."/>
            <person name="Salojaervi J."/>
            <person name="Overmyer K."/>
            <person name="Hauser P.M."/>
            <person name="Pagni M."/>
        </authorList>
    </citation>
    <scope>NUCLEOTIDE SEQUENCE [LARGE SCALE GENOMIC DNA]</scope>
    <source>
        <strain evidence="5">PYCC 5710 / ATCC 11124 / CBS 356.35 / IMI 108563 / JCM 9778 / NBRC 8474</strain>
    </source>
</reference>
<dbReference type="Gene3D" id="3.40.50.11500">
    <property type="match status" value="1"/>
</dbReference>
<sequence>MSSPILSVLVVDFNHARGPEIEFCYPDIPEAERPESWNILPFQALPDGSHLHDEDYSYFTVITGSPDCPTAFGISCNRQLKSDTLRHKPEEVTRSTIQKAVVVLTSTPHVFAHVKDKLGAVTRAYFSQLDFTDRDILEKFHEALISRLESTRGETTLFTGMPIRSLIHDFKWKVVVLLKALLLEKRILYFGTNIEQLCTAQYSVLSLLPGLLEHLEFCGDPKLSKPEDTNRRQEHLRSSDRNSMMRYMGMPLQPFNKGSFFGPYTPLQQVDLLEDEGTRSYMIGTSNSLFLHAKEKHCDILVNVDTKTIEVLATSLKPALALSAADRKWADSISNLVEETWDPRNPDMPNTRTFAGSEEDIRNSFEKYIFSLCAVVKYDQYLARRLGTSRPPSPEALLDIEHDVQKTDFGLAFIRCWRETENFRLFNKYCDDECFDITEPRHPVLDRSLTVADVQARLSTAVQDLKIDERTAQTRAAIKSTWNSGSSRVGKFFSEASEAYREQRRLAAPAESTDADSLATKDASSSADEKSVKSSASFVDTSPISTELSTARSYLSGFKTRFTKAFAAPPLAPEEKQILSQLPPPPSVIDTVDPPLPPSPSKAPTKPVVENSSSGVRDEVTVVASIPDAAPIKLDNASREPHHEQ</sequence>